<feature type="region of interest" description="Disordered" evidence="2">
    <location>
        <begin position="452"/>
        <end position="650"/>
    </location>
</feature>
<dbReference type="eggNOG" id="ENOG502S0P1">
    <property type="taxonomic scope" value="Eukaryota"/>
</dbReference>
<name>R9P8J1_PSEHS</name>
<evidence type="ECO:0000256" key="2">
    <source>
        <dbReference type="SAM" id="MobiDB-lite"/>
    </source>
</evidence>
<dbReference type="AlphaFoldDB" id="R9P8J1"/>
<dbReference type="HOGENOM" id="CLU_402313_0_0_1"/>
<feature type="compositionally biased region" description="Basic and acidic residues" evidence="2">
    <location>
        <begin position="600"/>
        <end position="609"/>
    </location>
</feature>
<feature type="region of interest" description="Disordered" evidence="2">
    <location>
        <begin position="110"/>
        <end position="131"/>
    </location>
</feature>
<dbReference type="GeneID" id="24110443"/>
<feature type="compositionally biased region" description="Low complexity" evidence="2">
    <location>
        <begin position="463"/>
        <end position="499"/>
    </location>
</feature>
<feature type="compositionally biased region" description="Polar residues" evidence="2">
    <location>
        <begin position="116"/>
        <end position="129"/>
    </location>
</feature>
<evidence type="ECO:0000313" key="3">
    <source>
        <dbReference type="EMBL" id="GAC97577.1"/>
    </source>
</evidence>
<proteinExistence type="predicted"/>
<dbReference type="EMBL" id="DF238810">
    <property type="protein sequence ID" value="GAC97577.1"/>
    <property type="molecule type" value="Genomic_DNA"/>
</dbReference>
<keyword evidence="1" id="KW-0175">Coiled coil</keyword>
<feature type="coiled-coil region" evidence="1">
    <location>
        <begin position="393"/>
        <end position="427"/>
    </location>
</feature>
<accession>R9P8J1</accession>
<gene>
    <name evidence="3" type="ORF">PHSY_005163</name>
</gene>
<feature type="compositionally biased region" description="Low complexity" evidence="2">
    <location>
        <begin position="519"/>
        <end position="545"/>
    </location>
</feature>
<dbReference type="Proteomes" id="UP000014071">
    <property type="component" value="Unassembled WGS sequence"/>
</dbReference>
<organism evidence="3 4">
    <name type="scientific">Pseudozyma hubeiensis (strain SY62)</name>
    <name type="common">Yeast</name>
    <dbReference type="NCBI Taxonomy" id="1305764"/>
    <lineage>
        <taxon>Eukaryota</taxon>
        <taxon>Fungi</taxon>
        <taxon>Dikarya</taxon>
        <taxon>Basidiomycota</taxon>
        <taxon>Ustilaginomycotina</taxon>
        <taxon>Ustilaginomycetes</taxon>
        <taxon>Ustilaginales</taxon>
        <taxon>Ustilaginaceae</taxon>
        <taxon>Pseudozyma</taxon>
    </lineage>
</organism>
<sequence length="757" mass="80086">MRVTRDLLTHNTWPFRARVKLSVRLSDRVGPETKTALLSRTDTFSTLFFLPDHSHLTIDRVSLSPSERARKMPVPETASTASTASEPSRLGVAAADLSLSQSISASASDLKRPASAASSNEEAQLVSRTKTAKTHYGKAARAFLAKDLQTALLQSQHAADLLSSSNQLGSSLTASAILSDSDLDVQKLVGKVAILRLTVFTQVYTDTQLSAGIHDKLTHIKTSSPSDAASIDRIVLLLSKQPQSLISHLWFEALRLCTQTSGEADAPSLDPTPETIHLAIELPASVISSAVLAALRLDALNPAARTGTNAARLIAEWYLASFSSAFGAAPPTPKAAAAYEKIVGLYSLHVLASRLGEWEYAREFVGYSSLAESIKFDLLEQINEAQAHLTGQSEREQEALANAQRTYAQEKAKRQAEEKQAKEAAAAAVTAGKSASKVGGKARDLASGIGNFLTGNKGTDVETASSSAAGSKTSASSRSSSRGTLDSPPGSSGSSSEAGSRSRRQRSQSPAYFSPRNGAAAESSSSSPTSPAVSPGSTRAAAASAARDEAKSERRSLRRSSSSRSSDLDAGNESSTSAASNHSRRSTRSNGAEAGAAASSKEHRFKDDSGYASTRAHLSRYMEGDHRSSSATGSSANRKKPERDLASSGASSTSLLSTITAMFDFRRTNQTRTWLMSAIVMMIVFYRVARRPAAQGAAATKTSGSGARRNAAARDARSKLVGKSGSTPGGVVGFNWLFLIWRKVMDTIRMGTQVTYL</sequence>
<feature type="region of interest" description="Disordered" evidence="2">
    <location>
        <begin position="66"/>
        <end position="87"/>
    </location>
</feature>
<feature type="compositionally biased region" description="Polar residues" evidence="2">
    <location>
        <begin position="572"/>
        <end position="581"/>
    </location>
</feature>
<evidence type="ECO:0000256" key="1">
    <source>
        <dbReference type="SAM" id="Coils"/>
    </source>
</evidence>
<feature type="compositionally biased region" description="Basic and acidic residues" evidence="2">
    <location>
        <begin position="546"/>
        <end position="555"/>
    </location>
</feature>
<keyword evidence="4" id="KW-1185">Reference proteome</keyword>
<dbReference type="OrthoDB" id="3981028at2759"/>
<evidence type="ECO:0000313" key="4">
    <source>
        <dbReference type="Proteomes" id="UP000014071"/>
    </source>
</evidence>
<dbReference type="STRING" id="1305764.R9P8J1"/>
<reference evidence="4" key="1">
    <citation type="journal article" date="2013" name="Genome Announc.">
        <title>Draft genome sequence of the basidiomycetous yeast-like fungus Pseudozyma hubeiensis SY62, which produces an abundant amount of the biosurfactant mannosylerythritol lipids.</title>
        <authorList>
            <person name="Konishi M."/>
            <person name="Hatada Y."/>
            <person name="Horiuchi J."/>
        </authorList>
    </citation>
    <scope>NUCLEOTIDE SEQUENCE [LARGE SCALE GENOMIC DNA]</scope>
    <source>
        <strain evidence="4">SY62</strain>
    </source>
</reference>
<dbReference type="RefSeq" id="XP_012191164.1">
    <property type="nucleotide sequence ID" value="XM_012335774.1"/>
</dbReference>
<protein>
    <submittedName>
        <fullName evidence="3">Uncharacterized protein</fullName>
    </submittedName>
</protein>